<dbReference type="InterPro" id="IPR036513">
    <property type="entry name" value="STAS_dom_sf"/>
</dbReference>
<name>A0A1I0AVR1_9GAMM</name>
<dbReference type="PROSITE" id="PS50801">
    <property type="entry name" value="STAS"/>
    <property type="match status" value="1"/>
</dbReference>
<sequence>MTASVRVAGERLELAGQVTADNVVCLRQQGEDWLSQQSGQSVVTIDLSSVSTASSLLLSLLLCWHRAAAARSQTLTYEGASPDLLELSRLNGVSSWLTGSL</sequence>
<dbReference type="Pfam" id="PF13466">
    <property type="entry name" value="STAS_2"/>
    <property type="match status" value="1"/>
</dbReference>
<evidence type="ECO:0000313" key="2">
    <source>
        <dbReference type="EMBL" id="SES98458.1"/>
    </source>
</evidence>
<proteinExistence type="predicted"/>
<dbReference type="Proteomes" id="UP000198762">
    <property type="component" value="Unassembled WGS sequence"/>
</dbReference>
<dbReference type="OrthoDB" id="6371012at2"/>
<feature type="domain" description="STAS" evidence="1">
    <location>
        <begin position="12"/>
        <end position="101"/>
    </location>
</feature>
<organism evidence="2 3">
    <name type="scientific">Marinobacter segnicrescens</name>
    <dbReference type="NCBI Taxonomy" id="430453"/>
    <lineage>
        <taxon>Bacteria</taxon>
        <taxon>Pseudomonadati</taxon>
        <taxon>Pseudomonadota</taxon>
        <taxon>Gammaproteobacteria</taxon>
        <taxon>Pseudomonadales</taxon>
        <taxon>Marinobacteraceae</taxon>
        <taxon>Marinobacter</taxon>
    </lineage>
</organism>
<reference evidence="3" key="1">
    <citation type="submission" date="2016-10" db="EMBL/GenBank/DDBJ databases">
        <authorList>
            <person name="Varghese N."/>
            <person name="Submissions S."/>
        </authorList>
    </citation>
    <scope>NUCLEOTIDE SEQUENCE [LARGE SCALE GENOMIC DNA]</scope>
    <source>
        <strain evidence="3">CGMCC 1.6489</strain>
    </source>
</reference>
<dbReference type="InterPro" id="IPR002645">
    <property type="entry name" value="STAS_dom"/>
</dbReference>
<dbReference type="InterPro" id="IPR058548">
    <property type="entry name" value="MlaB-like_STAS"/>
</dbReference>
<dbReference type="AlphaFoldDB" id="A0A1I0AVR1"/>
<dbReference type="STRING" id="430453.SAMN04487962_103124"/>
<dbReference type="Gene3D" id="3.30.750.24">
    <property type="entry name" value="STAS domain"/>
    <property type="match status" value="1"/>
</dbReference>
<evidence type="ECO:0000259" key="1">
    <source>
        <dbReference type="PROSITE" id="PS50801"/>
    </source>
</evidence>
<accession>A0A1I0AVR1</accession>
<protein>
    <submittedName>
        <fullName evidence="2">Phospholipid transport system transporter-binding protein</fullName>
    </submittedName>
</protein>
<dbReference type="RefSeq" id="WP_091849103.1">
    <property type="nucleotide sequence ID" value="NZ_FOHZ01000003.1"/>
</dbReference>
<evidence type="ECO:0000313" key="3">
    <source>
        <dbReference type="Proteomes" id="UP000198762"/>
    </source>
</evidence>
<keyword evidence="3" id="KW-1185">Reference proteome</keyword>
<gene>
    <name evidence="2" type="ORF">SAMN04487962_103124</name>
</gene>
<dbReference type="SUPFAM" id="SSF52091">
    <property type="entry name" value="SpoIIaa-like"/>
    <property type="match status" value="1"/>
</dbReference>
<dbReference type="EMBL" id="FOHZ01000003">
    <property type="protein sequence ID" value="SES98458.1"/>
    <property type="molecule type" value="Genomic_DNA"/>
</dbReference>